<comment type="caution">
    <text evidence="2">The sequence shown here is derived from an EMBL/GenBank/DDBJ whole genome shotgun (WGS) entry which is preliminary data.</text>
</comment>
<reference evidence="2" key="1">
    <citation type="journal article" date="2021" name="bioRxiv">
        <title>Whole Genome Assembly and Annotation of Northern Wild Rice, Zizania palustris L., Supports a Whole Genome Duplication in the Zizania Genus.</title>
        <authorList>
            <person name="Haas M."/>
            <person name="Kono T."/>
            <person name="Macchietto M."/>
            <person name="Millas R."/>
            <person name="McGilp L."/>
            <person name="Shao M."/>
            <person name="Duquette J."/>
            <person name="Hirsch C.N."/>
            <person name="Kimball J."/>
        </authorList>
    </citation>
    <scope>NUCLEOTIDE SEQUENCE</scope>
    <source>
        <tissue evidence="2">Fresh leaf tissue</tissue>
    </source>
</reference>
<evidence type="ECO:0000313" key="2">
    <source>
        <dbReference type="EMBL" id="KAG8049693.1"/>
    </source>
</evidence>
<feature type="compositionally biased region" description="Polar residues" evidence="1">
    <location>
        <begin position="211"/>
        <end position="220"/>
    </location>
</feature>
<protein>
    <submittedName>
        <fullName evidence="2">Uncharacterized protein</fullName>
    </submittedName>
</protein>
<gene>
    <name evidence="2" type="ORF">GUJ93_ZPchr0009g1735</name>
</gene>
<dbReference type="Proteomes" id="UP000729402">
    <property type="component" value="Unassembled WGS sequence"/>
</dbReference>
<sequence length="227" mass="24971">MTASSRPRAPSRDGDEPTRPRAAAELNPPLLALSSSLFQSYTPRGGRFRGARARGRLRSHRPRSARFVCRRAEAAHDGYKVPDRIPEFAARAGDEHVQRAHDVAVGAEEGRLLRGSRGGNIRRLHRDLRDFLGTHSWGTPSSPILGHEGDLNREFQPVTLSDPELQKHTRSDRHPQLVVAPPYPTRRGDVSTGTGNDIQHSAVQAAGMGEQGSQFIQCSEQGRRVDG</sequence>
<reference evidence="2" key="2">
    <citation type="submission" date="2021-02" db="EMBL/GenBank/DDBJ databases">
        <authorList>
            <person name="Kimball J.A."/>
            <person name="Haas M.W."/>
            <person name="Macchietto M."/>
            <person name="Kono T."/>
            <person name="Duquette J."/>
            <person name="Shao M."/>
        </authorList>
    </citation>
    <scope>NUCLEOTIDE SEQUENCE</scope>
    <source>
        <tissue evidence="2">Fresh leaf tissue</tissue>
    </source>
</reference>
<feature type="region of interest" description="Disordered" evidence="1">
    <location>
        <begin position="1"/>
        <end position="28"/>
    </location>
</feature>
<proteinExistence type="predicted"/>
<feature type="compositionally biased region" description="Polar residues" evidence="1">
    <location>
        <begin position="191"/>
        <end position="202"/>
    </location>
</feature>
<organism evidence="2 3">
    <name type="scientific">Zizania palustris</name>
    <name type="common">Northern wild rice</name>
    <dbReference type="NCBI Taxonomy" id="103762"/>
    <lineage>
        <taxon>Eukaryota</taxon>
        <taxon>Viridiplantae</taxon>
        <taxon>Streptophyta</taxon>
        <taxon>Embryophyta</taxon>
        <taxon>Tracheophyta</taxon>
        <taxon>Spermatophyta</taxon>
        <taxon>Magnoliopsida</taxon>
        <taxon>Liliopsida</taxon>
        <taxon>Poales</taxon>
        <taxon>Poaceae</taxon>
        <taxon>BOP clade</taxon>
        <taxon>Oryzoideae</taxon>
        <taxon>Oryzeae</taxon>
        <taxon>Zizaniinae</taxon>
        <taxon>Zizania</taxon>
    </lineage>
</organism>
<evidence type="ECO:0000313" key="3">
    <source>
        <dbReference type="Proteomes" id="UP000729402"/>
    </source>
</evidence>
<accession>A0A8J5RI80</accession>
<evidence type="ECO:0000256" key="1">
    <source>
        <dbReference type="SAM" id="MobiDB-lite"/>
    </source>
</evidence>
<feature type="compositionally biased region" description="Basic and acidic residues" evidence="1">
    <location>
        <begin position="10"/>
        <end position="19"/>
    </location>
</feature>
<keyword evidence="3" id="KW-1185">Reference proteome</keyword>
<feature type="compositionally biased region" description="Basic and acidic residues" evidence="1">
    <location>
        <begin position="164"/>
        <end position="175"/>
    </location>
</feature>
<feature type="region of interest" description="Disordered" evidence="1">
    <location>
        <begin position="163"/>
        <end position="227"/>
    </location>
</feature>
<name>A0A8J5RI80_ZIZPA</name>
<dbReference type="AlphaFoldDB" id="A0A8J5RI80"/>
<dbReference type="EMBL" id="JAAALK010000289">
    <property type="protein sequence ID" value="KAG8049693.1"/>
    <property type="molecule type" value="Genomic_DNA"/>
</dbReference>